<name>A0A381V192_9ZZZZ</name>
<feature type="non-terminal residue" evidence="1">
    <location>
        <position position="1"/>
    </location>
</feature>
<organism evidence="1">
    <name type="scientific">marine metagenome</name>
    <dbReference type="NCBI Taxonomy" id="408172"/>
    <lineage>
        <taxon>unclassified sequences</taxon>
        <taxon>metagenomes</taxon>
        <taxon>ecological metagenomes</taxon>
    </lineage>
</organism>
<sequence>VAIIDYGHSNANLIKNALAELDASSVYSSNAAKIDSADCLILLGVGHHRSAMMFLVDRRLVA</sequence>
<dbReference type="AlphaFoldDB" id="A0A381V192"/>
<dbReference type="Gene3D" id="3.40.50.880">
    <property type="match status" value="1"/>
</dbReference>
<accession>A0A381V192</accession>
<dbReference type="SUPFAM" id="SSF52317">
    <property type="entry name" value="Class I glutamine amidotransferase-like"/>
    <property type="match status" value="1"/>
</dbReference>
<dbReference type="InterPro" id="IPR029062">
    <property type="entry name" value="Class_I_gatase-like"/>
</dbReference>
<protein>
    <recommendedName>
        <fullName evidence="2">Imidazole glycerol phosphate synthase subunit HisH</fullName>
    </recommendedName>
</protein>
<gene>
    <name evidence="1" type="ORF">METZ01_LOCUS86994</name>
</gene>
<evidence type="ECO:0000313" key="1">
    <source>
        <dbReference type="EMBL" id="SVA34140.1"/>
    </source>
</evidence>
<dbReference type="EMBL" id="UINC01007583">
    <property type="protein sequence ID" value="SVA34140.1"/>
    <property type="molecule type" value="Genomic_DNA"/>
</dbReference>
<evidence type="ECO:0008006" key="2">
    <source>
        <dbReference type="Google" id="ProtNLM"/>
    </source>
</evidence>
<reference evidence="1" key="1">
    <citation type="submission" date="2018-05" db="EMBL/GenBank/DDBJ databases">
        <authorList>
            <person name="Lanie J.A."/>
            <person name="Ng W.-L."/>
            <person name="Kazmierczak K.M."/>
            <person name="Andrzejewski T.M."/>
            <person name="Davidsen T.M."/>
            <person name="Wayne K.J."/>
            <person name="Tettelin H."/>
            <person name="Glass J.I."/>
            <person name="Rusch D."/>
            <person name="Podicherti R."/>
            <person name="Tsui H.-C.T."/>
            <person name="Winkler M.E."/>
        </authorList>
    </citation>
    <scope>NUCLEOTIDE SEQUENCE</scope>
</reference>
<proteinExistence type="predicted"/>